<name>A0A314XTI3_PRUYE</name>
<sequence>MGAAARLAHMSEAVSKALASGGLGREGSKQHRFNPQKDLTNHIESKSSQQFLQVHNLGCHGQRLHEWQQSLFHFFLQGVHDVFAQRLGAELVASQLALGSPKLTIHIEYATSQKISKNFSEGFAFWEVVEVGFEHVLNTLRVGRDDGAPCTKPVHHDGVGG</sequence>
<dbReference type="AlphaFoldDB" id="A0A314XTI3"/>
<dbReference type="Proteomes" id="UP000250321">
    <property type="component" value="Unassembled WGS sequence"/>
</dbReference>
<keyword evidence="2" id="KW-1185">Reference proteome</keyword>
<accession>A0A314XTI3</accession>
<reference evidence="1 2" key="1">
    <citation type="submission" date="2018-02" db="EMBL/GenBank/DDBJ databases">
        <title>Draft genome of wild Prunus yedoensis var. nudiflora.</title>
        <authorList>
            <person name="Baek S."/>
            <person name="Kim J.-H."/>
            <person name="Choi K."/>
            <person name="Kim G.-B."/>
            <person name="Cho A."/>
            <person name="Jang H."/>
            <person name="Shin C.-H."/>
            <person name="Yu H.-J."/>
            <person name="Mun J.-H."/>
        </authorList>
    </citation>
    <scope>NUCLEOTIDE SEQUENCE [LARGE SCALE GENOMIC DNA]</scope>
    <source>
        <strain evidence="2">cv. Jeju island</strain>
        <tissue evidence="1">Leaf</tissue>
    </source>
</reference>
<evidence type="ECO:0000313" key="1">
    <source>
        <dbReference type="EMBL" id="PQP94507.1"/>
    </source>
</evidence>
<evidence type="ECO:0000313" key="2">
    <source>
        <dbReference type="Proteomes" id="UP000250321"/>
    </source>
</evidence>
<protein>
    <submittedName>
        <fullName evidence="1">Uncharacterized protein</fullName>
    </submittedName>
</protein>
<dbReference type="EMBL" id="PJQY01002342">
    <property type="protein sequence ID" value="PQP94507.1"/>
    <property type="molecule type" value="Genomic_DNA"/>
</dbReference>
<gene>
    <name evidence="1" type="ORF">Pyn_35415</name>
</gene>
<comment type="caution">
    <text evidence="1">The sequence shown here is derived from an EMBL/GenBank/DDBJ whole genome shotgun (WGS) entry which is preliminary data.</text>
</comment>
<proteinExistence type="predicted"/>
<organism evidence="1 2">
    <name type="scientific">Prunus yedoensis var. nudiflora</name>
    <dbReference type="NCBI Taxonomy" id="2094558"/>
    <lineage>
        <taxon>Eukaryota</taxon>
        <taxon>Viridiplantae</taxon>
        <taxon>Streptophyta</taxon>
        <taxon>Embryophyta</taxon>
        <taxon>Tracheophyta</taxon>
        <taxon>Spermatophyta</taxon>
        <taxon>Magnoliopsida</taxon>
        <taxon>eudicotyledons</taxon>
        <taxon>Gunneridae</taxon>
        <taxon>Pentapetalae</taxon>
        <taxon>rosids</taxon>
        <taxon>fabids</taxon>
        <taxon>Rosales</taxon>
        <taxon>Rosaceae</taxon>
        <taxon>Amygdaloideae</taxon>
        <taxon>Amygdaleae</taxon>
        <taxon>Prunus</taxon>
    </lineage>
</organism>